<dbReference type="EMBL" id="JASPKY010000150">
    <property type="protein sequence ID" value="KAK9730235.1"/>
    <property type="molecule type" value="Genomic_DNA"/>
</dbReference>
<name>A0AAW1L8H3_POPJA</name>
<dbReference type="AlphaFoldDB" id="A0AAW1L8H3"/>
<sequence>MTNEEDNLPLSQLATMSKLLQRCNSDARPEDFIPLDENVCIENDAIDELTLEDQDSGNDSGKRLHRERCHR</sequence>
<feature type="region of interest" description="Disordered" evidence="1">
    <location>
        <begin position="50"/>
        <end position="71"/>
    </location>
</feature>
<dbReference type="Proteomes" id="UP001458880">
    <property type="component" value="Unassembled WGS sequence"/>
</dbReference>
<accession>A0AAW1L8H3</accession>
<reference evidence="2 3" key="1">
    <citation type="journal article" date="2024" name="BMC Genomics">
        <title>De novo assembly and annotation of Popillia japonica's genome with initial clues to its potential as an invasive pest.</title>
        <authorList>
            <person name="Cucini C."/>
            <person name="Boschi S."/>
            <person name="Funari R."/>
            <person name="Cardaioli E."/>
            <person name="Iannotti N."/>
            <person name="Marturano G."/>
            <person name="Paoli F."/>
            <person name="Bruttini M."/>
            <person name="Carapelli A."/>
            <person name="Frati F."/>
            <person name="Nardi F."/>
        </authorList>
    </citation>
    <scope>NUCLEOTIDE SEQUENCE [LARGE SCALE GENOMIC DNA]</scope>
    <source>
        <strain evidence="2">DMR45628</strain>
    </source>
</reference>
<gene>
    <name evidence="2" type="ORF">QE152_g15367</name>
</gene>
<proteinExistence type="predicted"/>
<evidence type="ECO:0000313" key="3">
    <source>
        <dbReference type="Proteomes" id="UP001458880"/>
    </source>
</evidence>
<organism evidence="2 3">
    <name type="scientific">Popillia japonica</name>
    <name type="common">Japanese beetle</name>
    <dbReference type="NCBI Taxonomy" id="7064"/>
    <lineage>
        <taxon>Eukaryota</taxon>
        <taxon>Metazoa</taxon>
        <taxon>Ecdysozoa</taxon>
        <taxon>Arthropoda</taxon>
        <taxon>Hexapoda</taxon>
        <taxon>Insecta</taxon>
        <taxon>Pterygota</taxon>
        <taxon>Neoptera</taxon>
        <taxon>Endopterygota</taxon>
        <taxon>Coleoptera</taxon>
        <taxon>Polyphaga</taxon>
        <taxon>Scarabaeiformia</taxon>
        <taxon>Scarabaeidae</taxon>
        <taxon>Rutelinae</taxon>
        <taxon>Popillia</taxon>
    </lineage>
</organism>
<evidence type="ECO:0000313" key="2">
    <source>
        <dbReference type="EMBL" id="KAK9730235.1"/>
    </source>
</evidence>
<keyword evidence="3" id="KW-1185">Reference proteome</keyword>
<comment type="caution">
    <text evidence="2">The sequence shown here is derived from an EMBL/GenBank/DDBJ whole genome shotgun (WGS) entry which is preliminary data.</text>
</comment>
<evidence type="ECO:0000256" key="1">
    <source>
        <dbReference type="SAM" id="MobiDB-lite"/>
    </source>
</evidence>
<protein>
    <submittedName>
        <fullName evidence="2">Uncharacterized protein</fullName>
    </submittedName>
</protein>